<accession>A0ACC8X8K5</accession>
<evidence type="ECO:0000313" key="1">
    <source>
        <dbReference type="EMBL" id="ONI38351.1"/>
    </source>
</evidence>
<sequence>MAGFNDNTGKGDLSKVTKQVWRENCFPEWGTWLNEEIEDTVVPENNFAMWWLGCTGIWVKTPASANICIDLWLGTGKRGKRAWDFPYSQGKDFQMYYMNGGPTYQPNTRTVPMVIDPFEIKEIDAVLSTHMHRDHIDQYVAAAIVQNFGDIPFIGPKFCCNIWRSWGVPEDRLKEVKPGDVIKIKDMEIIAVESFDRTALITAPLQSPDMKGVCPTDMNERAVSYIIKTPGGTLYHSGDSHFANMYFKHGRDYDIDVALASFGENPAGLTDKMTSADCLRMAECLNANVLIPYHYDIWCNMLADPSEIEYLYQFKAPRLDYKFHVYIWQVGGCYMYPRDKDKKRFMFNRGFHDAFTDVPNLPFESFL</sequence>
<reference evidence="1" key="1">
    <citation type="submission" date="2016-08" db="EMBL/GenBank/DDBJ databases">
        <authorList>
            <person name="Ngugi D.K."/>
            <person name="Miyake S."/>
            <person name="Stingl U."/>
        </authorList>
    </citation>
    <scope>NUCLEOTIDE SEQUENCE</scope>
    <source>
        <strain evidence="1">SCG-B11WGA-EpuloA1</strain>
    </source>
</reference>
<evidence type="ECO:0000313" key="2">
    <source>
        <dbReference type="Proteomes" id="UP000188605"/>
    </source>
</evidence>
<protein>
    <submittedName>
        <fullName evidence="1">L-ascorbate 6-phosphate lactonase</fullName>
    </submittedName>
</protein>
<proteinExistence type="predicted"/>
<gene>
    <name evidence="1" type="ORF">AN396_10855</name>
</gene>
<dbReference type="EMBL" id="LJDB01000089">
    <property type="protein sequence ID" value="ONI38351.1"/>
    <property type="molecule type" value="Genomic_DNA"/>
</dbReference>
<comment type="caution">
    <text evidence="1">The sequence shown here is derived from an EMBL/GenBank/DDBJ whole genome shotgun (WGS) entry which is preliminary data.</text>
</comment>
<organism evidence="1 2">
    <name type="scientific">Candidatus Epulonipiscium fishelsonii</name>
    <dbReference type="NCBI Taxonomy" id="77094"/>
    <lineage>
        <taxon>Bacteria</taxon>
        <taxon>Bacillati</taxon>
        <taxon>Bacillota</taxon>
        <taxon>Clostridia</taxon>
        <taxon>Lachnospirales</taxon>
        <taxon>Lachnospiraceae</taxon>
        <taxon>Candidatus Epulonipiscium</taxon>
    </lineage>
</organism>
<keyword evidence="2" id="KW-1185">Reference proteome</keyword>
<dbReference type="Proteomes" id="UP000188605">
    <property type="component" value="Unassembled WGS sequence"/>
</dbReference>
<name>A0ACC8X8K5_9FIRM</name>